<name>A0A6V8KNX0_9ACTN</name>
<evidence type="ECO:0000313" key="2">
    <source>
        <dbReference type="Proteomes" id="UP000482800"/>
    </source>
</evidence>
<reference evidence="1 2" key="2">
    <citation type="submission" date="2020-03" db="EMBL/GenBank/DDBJ databases">
        <authorList>
            <person name="Ichikawa N."/>
            <person name="Kimura A."/>
            <person name="Kitahashi Y."/>
            <person name="Uohara A."/>
        </authorList>
    </citation>
    <scope>NUCLEOTIDE SEQUENCE [LARGE SCALE GENOMIC DNA]</scope>
    <source>
        <strain evidence="1 2">NBRC 108639</strain>
    </source>
</reference>
<keyword evidence="2" id="KW-1185">Reference proteome</keyword>
<evidence type="ECO:0000313" key="1">
    <source>
        <dbReference type="EMBL" id="GFJ83576.1"/>
    </source>
</evidence>
<gene>
    <name evidence="1" type="ORF">Phou_077560</name>
</gene>
<reference evidence="1 2" key="1">
    <citation type="submission" date="2020-03" db="EMBL/GenBank/DDBJ databases">
        <title>Whole genome shotgun sequence of Phytohabitans houttuyneae NBRC 108639.</title>
        <authorList>
            <person name="Komaki H."/>
            <person name="Tamura T."/>
        </authorList>
    </citation>
    <scope>NUCLEOTIDE SEQUENCE [LARGE SCALE GENOMIC DNA]</scope>
    <source>
        <strain evidence="1 2">NBRC 108639</strain>
    </source>
</reference>
<proteinExistence type="predicted"/>
<organism evidence="1 2">
    <name type="scientific">Phytohabitans houttuyneae</name>
    <dbReference type="NCBI Taxonomy" id="1076126"/>
    <lineage>
        <taxon>Bacteria</taxon>
        <taxon>Bacillati</taxon>
        <taxon>Actinomycetota</taxon>
        <taxon>Actinomycetes</taxon>
        <taxon>Micromonosporales</taxon>
        <taxon>Micromonosporaceae</taxon>
    </lineage>
</organism>
<dbReference type="EMBL" id="BLPF01000003">
    <property type="protein sequence ID" value="GFJ83576.1"/>
    <property type="molecule type" value="Genomic_DNA"/>
</dbReference>
<accession>A0A6V8KNX0</accession>
<protein>
    <submittedName>
        <fullName evidence="1">Uncharacterized protein</fullName>
    </submittedName>
</protein>
<dbReference type="AlphaFoldDB" id="A0A6V8KNX0"/>
<dbReference type="Proteomes" id="UP000482800">
    <property type="component" value="Unassembled WGS sequence"/>
</dbReference>
<sequence>MLFPGTPAATAAANVGQVQAGAPGVMIVDGELDELMKIVAEEETLTLNAQATAIVSDFEIQVYGGGNDQSVQQLMGNYTGSMQELGYM</sequence>
<comment type="caution">
    <text evidence="1">The sequence shown here is derived from an EMBL/GenBank/DDBJ whole genome shotgun (WGS) entry which is preliminary data.</text>
</comment>